<gene>
    <name evidence="2" type="ORF">JNB85_24575</name>
</gene>
<feature type="domain" description="Carboxymuconolactone decarboxylase-like" evidence="1">
    <location>
        <begin position="74"/>
        <end position="146"/>
    </location>
</feature>
<dbReference type="Pfam" id="PF02627">
    <property type="entry name" value="CMD"/>
    <property type="match status" value="1"/>
</dbReference>
<dbReference type="InterPro" id="IPR029032">
    <property type="entry name" value="AhpD-like"/>
</dbReference>
<comment type="caution">
    <text evidence="2">The sequence shown here is derived from an EMBL/GenBank/DDBJ whole genome shotgun (WGS) entry which is preliminary data.</text>
</comment>
<keyword evidence="3" id="KW-1185">Reference proteome</keyword>
<dbReference type="EMBL" id="JAEUAK010000011">
    <property type="protein sequence ID" value="MBW9055587.1"/>
    <property type="molecule type" value="Genomic_DNA"/>
</dbReference>
<reference evidence="2 3" key="1">
    <citation type="journal article" date="2021" name="MBio">
        <title>Poor Competitiveness of Bradyrhizobium in Pigeon Pea Root Colonization in Indian Soils.</title>
        <authorList>
            <person name="Chalasani D."/>
            <person name="Basu A."/>
            <person name="Pullabhotla S.V.S.R.N."/>
            <person name="Jorrin B."/>
            <person name="Neal A.L."/>
            <person name="Poole P.S."/>
            <person name="Podile A.R."/>
            <person name="Tkacz A."/>
        </authorList>
    </citation>
    <scope>NUCLEOTIDE SEQUENCE [LARGE SCALE GENOMIC DNA]</scope>
    <source>
        <strain evidence="2 3">HU56</strain>
    </source>
</reference>
<organism evidence="2 3">
    <name type="scientific">Rhizobium mesosinicum</name>
    <dbReference type="NCBI Taxonomy" id="335017"/>
    <lineage>
        <taxon>Bacteria</taxon>
        <taxon>Pseudomonadati</taxon>
        <taxon>Pseudomonadota</taxon>
        <taxon>Alphaproteobacteria</taxon>
        <taxon>Hyphomicrobiales</taxon>
        <taxon>Rhizobiaceae</taxon>
        <taxon>Rhizobium/Agrobacterium group</taxon>
        <taxon>Rhizobium</taxon>
    </lineage>
</organism>
<dbReference type="RefSeq" id="WP_220336899.1">
    <property type="nucleotide sequence ID" value="NZ_JAEUAK010000011.1"/>
</dbReference>
<dbReference type="PANTHER" id="PTHR34846">
    <property type="entry name" value="4-CARBOXYMUCONOLACTONE DECARBOXYLASE FAMILY PROTEIN (AFU_ORTHOLOGUE AFUA_6G11590)"/>
    <property type="match status" value="1"/>
</dbReference>
<dbReference type="Proteomes" id="UP000717752">
    <property type="component" value="Unassembled WGS sequence"/>
</dbReference>
<dbReference type="Gene3D" id="1.20.1290.10">
    <property type="entry name" value="AhpD-like"/>
    <property type="match status" value="1"/>
</dbReference>
<dbReference type="InterPro" id="IPR003779">
    <property type="entry name" value="CMD-like"/>
</dbReference>
<protein>
    <submittedName>
        <fullName evidence="2">Carboxymuconolactone decarboxylase family protein</fullName>
    </submittedName>
</protein>
<evidence type="ECO:0000313" key="3">
    <source>
        <dbReference type="Proteomes" id="UP000717752"/>
    </source>
</evidence>
<dbReference type="SUPFAM" id="SSF69118">
    <property type="entry name" value="AhpD-like"/>
    <property type="match status" value="1"/>
</dbReference>
<accession>A0ABS7H142</accession>
<sequence length="197" mass="21568">MQHVDSGPGGRLPLLDPKELKGEQADLYKTLRSTLIAWAEESGFQGQTPAGELIGPFNPYLYSTGITPGFLAWMAADKTGTTLDKRVHEVVILSVGAVWQSPYELYAHSAVARKVGVPEAAIQALVRGEHSDELTPAEQVARRFATQLASDRRVDDELYKEAEHIFGTRGLVDMVYLVGLYLLTCALLNAFEIPAPE</sequence>
<evidence type="ECO:0000313" key="2">
    <source>
        <dbReference type="EMBL" id="MBW9055587.1"/>
    </source>
</evidence>
<proteinExistence type="predicted"/>
<evidence type="ECO:0000259" key="1">
    <source>
        <dbReference type="Pfam" id="PF02627"/>
    </source>
</evidence>
<name>A0ABS7H142_9HYPH</name>
<dbReference type="PANTHER" id="PTHR34846:SF11">
    <property type="entry name" value="4-CARBOXYMUCONOLACTONE DECARBOXYLASE FAMILY PROTEIN (AFU_ORTHOLOGUE AFUA_6G11590)"/>
    <property type="match status" value="1"/>
</dbReference>